<feature type="region of interest" description="Disordered" evidence="6">
    <location>
        <begin position="326"/>
        <end position="349"/>
    </location>
</feature>
<evidence type="ECO:0000313" key="9">
    <source>
        <dbReference type="Proteomes" id="UP000191518"/>
    </source>
</evidence>
<dbReference type="GO" id="GO:0003676">
    <property type="term" value="F:nucleic acid binding"/>
    <property type="evidence" value="ECO:0007669"/>
    <property type="project" value="InterPro"/>
</dbReference>
<dbReference type="GO" id="GO:0004527">
    <property type="term" value="F:exonuclease activity"/>
    <property type="evidence" value="ECO:0007669"/>
    <property type="project" value="UniProtKB-KW"/>
</dbReference>
<gene>
    <name evidence="8" type="ORF">PENVUL_c061G06919</name>
</gene>
<feature type="region of interest" description="Disordered" evidence="6">
    <location>
        <begin position="53"/>
        <end position="281"/>
    </location>
</feature>
<dbReference type="SUPFAM" id="SSF53098">
    <property type="entry name" value="Ribonuclease H-like"/>
    <property type="match status" value="1"/>
</dbReference>
<keyword evidence="1" id="KW-0540">Nuclease</keyword>
<dbReference type="InterPro" id="IPR013520">
    <property type="entry name" value="Ribonucl_H"/>
</dbReference>
<feature type="compositionally biased region" description="Low complexity" evidence="6">
    <location>
        <begin position="88"/>
        <end position="100"/>
    </location>
</feature>
<feature type="coiled-coil region" evidence="5">
    <location>
        <begin position="537"/>
        <end position="565"/>
    </location>
</feature>
<feature type="domain" description="C2H2-type" evidence="7">
    <location>
        <begin position="37"/>
        <end position="59"/>
    </location>
</feature>
<sequence>MDSPTVDKLFVCPGCQRGGFKSIGAVKAHFESKGHKLACEPCDRSFGNVTALLKHSQKHERPLDGSDLKSLKSAKPAPKSTKQLEPLSAKPAKSASKPAKYGGLPDISQSFVKATQPSPNTTKHEKSKDHPEPLSVNPVKSTTKKTKLEQSQDLLEPLSVKSAKPTAKKTKFEQSQDLFEVLSAKSAKPTAKKTKLEKPQDQFEFNFDSLSDKPAKPTAKKTKLEKSLDRSDILPAKPVKQAQKRTSAQTPVRAPLRAEPVEDLWNKPSGLEPPNSSSPATRNANYHVILEPLEQDLIFRYLSARCHSETRLATRGFTFRAGLADFSRRPSKKPPPKTGHFRQVPRSSDGLPKRKAIVLDCEMVQVEAGRRELAFLSAIDFLTGEVLIDNYVQPKARVVNWDSRYSGVTPSAMNKAVKKGTALNGWEGARSKLWEFMDNETILVGHSLNNDLDVLGIIHWNIVDSSIITSEAVFYTVHAREPLNRTWSLKTLANELVNYDIQVGRQGHSALEDAHATRDIVIWCLRYPEHLKVWADNARDQEEVREYERELKKTTEEQVKELKKKHDMEIKIQMLSRGVSGLDIGAIDLSDDDINEPDFVDHDGDDAEYEPVTIQAAAASFF</sequence>
<evidence type="ECO:0000313" key="8">
    <source>
        <dbReference type="EMBL" id="OQD99739.1"/>
    </source>
</evidence>
<dbReference type="PANTHER" id="PTHR12801:SF114">
    <property type="entry name" value="EXONUCLEASE, PUTATIVE (AFU_ORTHOLOGUE AFUA_7G00870)-RELATED"/>
    <property type="match status" value="1"/>
</dbReference>
<dbReference type="PROSITE" id="PS50157">
    <property type="entry name" value="ZINC_FINGER_C2H2_2"/>
    <property type="match status" value="1"/>
</dbReference>
<evidence type="ECO:0000256" key="2">
    <source>
        <dbReference type="ARBA" id="ARBA00022801"/>
    </source>
</evidence>
<dbReference type="InterPro" id="IPR036397">
    <property type="entry name" value="RNaseH_sf"/>
</dbReference>
<dbReference type="SMART" id="SM00355">
    <property type="entry name" value="ZnF_C2H2"/>
    <property type="match status" value="2"/>
</dbReference>
<keyword evidence="2" id="KW-0378">Hydrolase</keyword>
<dbReference type="InterPro" id="IPR047021">
    <property type="entry name" value="REXO1/3/4-like"/>
</dbReference>
<evidence type="ECO:0000256" key="5">
    <source>
        <dbReference type="SAM" id="Coils"/>
    </source>
</evidence>
<proteinExistence type="predicted"/>
<dbReference type="OrthoDB" id="16516at2759"/>
<evidence type="ECO:0000256" key="1">
    <source>
        <dbReference type="ARBA" id="ARBA00022722"/>
    </source>
</evidence>
<dbReference type="Pfam" id="PF00929">
    <property type="entry name" value="RNase_T"/>
    <property type="match status" value="1"/>
</dbReference>
<dbReference type="Gene3D" id="3.30.160.60">
    <property type="entry name" value="Classic Zinc Finger"/>
    <property type="match status" value="1"/>
</dbReference>
<protein>
    <recommendedName>
        <fullName evidence="7">C2H2-type domain-containing protein</fullName>
    </recommendedName>
</protein>
<reference evidence="9" key="1">
    <citation type="journal article" date="2017" name="Nat. Microbiol.">
        <title>Global analysis of biosynthetic gene clusters reveals vast potential of secondary metabolite production in Penicillium species.</title>
        <authorList>
            <person name="Nielsen J.C."/>
            <person name="Grijseels S."/>
            <person name="Prigent S."/>
            <person name="Ji B."/>
            <person name="Dainat J."/>
            <person name="Nielsen K.F."/>
            <person name="Frisvad J.C."/>
            <person name="Workman M."/>
            <person name="Nielsen J."/>
        </authorList>
    </citation>
    <scope>NUCLEOTIDE SEQUENCE [LARGE SCALE GENOMIC DNA]</scope>
    <source>
        <strain evidence="9">IBT 29486</strain>
    </source>
</reference>
<dbReference type="GO" id="GO:0000027">
    <property type="term" value="P:ribosomal large subunit assembly"/>
    <property type="evidence" value="ECO:0007669"/>
    <property type="project" value="TreeGrafter"/>
</dbReference>
<keyword evidence="3" id="KW-0269">Exonuclease</keyword>
<dbReference type="SMART" id="SM00479">
    <property type="entry name" value="EXOIII"/>
    <property type="match status" value="1"/>
</dbReference>
<keyword evidence="9" id="KW-1185">Reference proteome</keyword>
<evidence type="ECO:0000259" key="7">
    <source>
        <dbReference type="PROSITE" id="PS50157"/>
    </source>
</evidence>
<accession>A0A1V6REA6</accession>
<feature type="compositionally biased region" description="Basic and acidic residues" evidence="6">
    <location>
        <begin position="222"/>
        <end position="232"/>
    </location>
</feature>
<dbReference type="PROSITE" id="PS00028">
    <property type="entry name" value="ZINC_FINGER_C2H2_1"/>
    <property type="match status" value="1"/>
</dbReference>
<keyword evidence="5" id="KW-0175">Coiled coil</keyword>
<dbReference type="CDD" id="cd06137">
    <property type="entry name" value="DEDDh_RNase"/>
    <property type="match status" value="1"/>
</dbReference>
<keyword evidence="4" id="KW-0863">Zinc-finger</keyword>
<dbReference type="GO" id="GO:0005634">
    <property type="term" value="C:nucleus"/>
    <property type="evidence" value="ECO:0007669"/>
    <property type="project" value="TreeGrafter"/>
</dbReference>
<dbReference type="GO" id="GO:0006364">
    <property type="term" value="P:rRNA processing"/>
    <property type="evidence" value="ECO:0007669"/>
    <property type="project" value="TreeGrafter"/>
</dbReference>
<organism evidence="8 9">
    <name type="scientific">Penicillium vulpinum</name>
    <dbReference type="NCBI Taxonomy" id="29845"/>
    <lineage>
        <taxon>Eukaryota</taxon>
        <taxon>Fungi</taxon>
        <taxon>Dikarya</taxon>
        <taxon>Ascomycota</taxon>
        <taxon>Pezizomycotina</taxon>
        <taxon>Eurotiomycetes</taxon>
        <taxon>Eurotiomycetidae</taxon>
        <taxon>Eurotiales</taxon>
        <taxon>Aspergillaceae</taxon>
        <taxon>Penicillium</taxon>
    </lineage>
</organism>
<dbReference type="PANTHER" id="PTHR12801">
    <property type="entry name" value="RNA EXONUCLEASE REXO1 / RECO3 FAMILY MEMBER-RELATED"/>
    <property type="match status" value="1"/>
</dbReference>
<evidence type="ECO:0000256" key="6">
    <source>
        <dbReference type="SAM" id="MobiDB-lite"/>
    </source>
</evidence>
<dbReference type="InterPro" id="IPR012337">
    <property type="entry name" value="RNaseH-like_sf"/>
</dbReference>
<feature type="compositionally biased region" description="Basic and acidic residues" evidence="6">
    <location>
        <begin position="59"/>
        <end position="70"/>
    </location>
</feature>
<comment type="caution">
    <text evidence="8">The sequence shown here is derived from an EMBL/GenBank/DDBJ whole genome shotgun (WGS) entry which is preliminary data.</text>
</comment>
<dbReference type="EMBL" id="MDYP01000061">
    <property type="protein sequence ID" value="OQD99739.1"/>
    <property type="molecule type" value="Genomic_DNA"/>
</dbReference>
<feature type="compositionally biased region" description="Basic and acidic residues" evidence="6">
    <location>
        <begin position="122"/>
        <end position="132"/>
    </location>
</feature>
<dbReference type="STRING" id="29845.A0A1V6REA6"/>
<keyword evidence="4" id="KW-0862">Zinc</keyword>
<dbReference type="Proteomes" id="UP000191518">
    <property type="component" value="Unassembled WGS sequence"/>
</dbReference>
<evidence type="ECO:0000256" key="4">
    <source>
        <dbReference type="PROSITE-ProRule" id="PRU00042"/>
    </source>
</evidence>
<feature type="compositionally biased region" description="Low complexity" evidence="6">
    <location>
        <begin position="71"/>
        <end position="80"/>
    </location>
</feature>
<dbReference type="AlphaFoldDB" id="A0A1V6REA6"/>
<dbReference type="InterPro" id="IPR013087">
    <property type="entry name" value="Znf_C2H2_type"/>
</dbReference>
<name>A0A1V6REA6_9EURO</name>
<evidence type="ECO:0000256" key="3">
    <source>
        <dbReference type="ARBA" id="ARBA00022839"/>
    </source>
</evidence>
<dbReference type="GO" id="GO:0008270">
    <property type="term" value="F:zinc ion binding"/>
    <property type="evidence" value="ECO:0007669"/>
    <property type="project" value="UniProtKB-KW"/>
</dbReference>
<dbReference type="Gene3D" id="3.30.420.10">
    <property type="entry name" value="Ribonuclease H-like superfamily/Ribonuclease H"/>
    <property type="match status" value="1"/>
</dbReference>
<feature type="compositionally biased region" description="Polar residues" evidence="6">
    <location>
        <begin position="107"/>
        <end position="121"/>
    </location>
</feature>
<keyword evidence="4" id="KW-0479">Metal-binding</keyword>